<keyword evidence="3" id="KW-1185">Reference proteome</keyword>
<protein>
    <submittedName>
        <fullName evidence="2">Uncharacterized protein</fullName>
    </submittedName>
</protein>
<comment type="caution">
    <text evidence="2">The sequence shown here is derived from an EMBL/GenBank/DDBJ whole genome shotgun (WGS) entry which is preliminary data.</text>
</comment>
<dbReference type="AlphaFoldDB" id="A0A3M2R3I7"/>
<gene>
    <name evidence="2" type="ORF">CDV36_015980</name>
</gene>
<evidence type="ECO:0000313" key="3">
    <source>
        <dbReference type="Proteomes" id="UP000277212"/>
    </source>
</evidence>
<dbReference type="EMBL" id="NKUJ01000724">
    <property type="protein sequence ID" value="RMI99758.1"/>
    <property type="molecule type" value="Genomic_DNA"/>
</dbReference>
<dbReference type="OrthoDB" id="5092442at2759"/>
<proteinExistence type="predicted"/>
<organism evidence="2 3">
    <name type="scientific">Fusarium kuroshium</name>
    <dbReference type="NCBI Taxonomy" id="2010991"/>
    <lineage>
        <taxon>Eukaryota</taxon>
        <taxon>Fungi</taxon>
        <taxon>Dikarya</taxon>
        <taxon>Ascomycota</taxon>
        <taxon>Pezizomycotina</taxon>
        <taxon>Sordariomycetes</taxon>
        <taxon>Hypocreomycetidae</taxon>
        <taxon>Hypocreales</taxon>
        <taxon>Nectriaceae</taxon>
        <taxon>Fusarium</taxon>
        <taxon>Fusarium solani species complex</taxon>
    </lineage>
</organism>
<name>A0A3M2R3I7_9HYPO</name>
<evidence type="ECO:0000256" key="1">
    <source>
        <dbReference type="SAM" id="MobiDB-lite"/>
    </source>
</evidence>
<feature type="region of interest" description="Disordered" evidence="1">
    <location>
        <begin position="1"/>
        <end position="42"/>
    </location>
</feature>
<dbReference type="STRING" id="2010991.A0A3M2R3I7"/>
<reference evidence="2 3" key="1">
    <citation type="submission" date="2017-06" db="EMBL/GenBank/DDBJ databases">
        <title>Comparative genomic analysis of Ambrosia Fusariam Clade fungi.</title>
        <authorList>
            <person name="Stajich J.E."/>
            <person name="Carrillo J."/>
            <person name="Kijimoto T."/>
            <person name="Eskalen A."/>
            <person name="O'Donnell K."/>
            <person name="Kasson M."/>
        </authorList>
    </citation>
    <scope>NUCLEOTIDE SEQUENCE [LARGE SCALE GENOMIC DNA]</scope>
    <source>
        <strain evidence="2">UCR3666</strain>
    </source>
</reference>
<dbReference type="Proteomes" id="UP000277212">
    <property type="component" value="Unassembled WGS sequence"/>
</dbReference>
<evidence type="ECO:0000313" key="2">
    <source>
        <dbReference type="EMBL" id="RMI99758.1"/>
    </source>
</evidence>
<accession>A0A3M2R3I7</accession>
<sequence>MGPSHRPRRVGRPRTRGHRKVTSSASQRRAGDANGESALDKSSPCFYEDERVSRRAKQWAENPSTFFREVPQGCAACQLYERIQAVSSGNGKRRAFPPRGSKPHPEETLINTIELRIYMVFFHLLRTKFNELFHANGHEDSLAHYLSAHGFGSRKELSSSFNKITRRGGCYYELTTKTAHRGVLLLSTTLGITTLEAKKCLEDVSNAAAKDIAGIGSMQIYDIAMGEIFNIFETSLEDWCKSIAQGTSPNERSSVQDLINSLQGRNLNDPSLPCARHHETYLAAGSESSFPVQEVLSAVQQTATVAEDVYGAECHFDPSVILLVPDMSGAIRKVTVGALARGPNTHGLTAGTQSNSTYPPSSDVSNQFIYTALQWTNFQG</sequence>
<feature type="compositionally biased region" description="Basic residues" evidence="1">
    <location>
        <begin position="1"/>
        <end position="21"/>
    </location>
</feature>